<dbReference type="EMBL" id="CP002018">
    <property type="protein sequence ID" value="AEM39973.1"/>
    <property type="molecule type" value="Genomic_DNA"/>
</dbReference>
<dbReference type="CDD" id="cd07185">
    <property type="entry name" value="OmpA_C-like"/>
    <property type="match status" value="1"/>
</dbReference>
<dbReference type="HOGENOM" id="CLU_013534_0_0_5"/>
<dbReference type="PROSITE" id="PS51123">
    <property type="entry name" value="OMPA_2"/>
    <property type="match status" value="1"/>
</dbReference>
<comment type="subcellular location">
    <subcellularLocation>
        <location evidence="1">Cell outer membrane</location>
    </subcellularLocation>
</comment>
<dbReference type="eggNOG" id="COG2885">
    <property type="taxonomic scope" value="Bacteria"/>
</dbReference>
<dbReference type="Gene3D" id="3.30.1330.60">
    <property type="entry name" value="OmpA-like domain"/>
    <property type="match status" value="1"/>
</dbReference>
<feature type="domain" description="OmpA-like" evidence="6">
    <location>
        <begin position="495"/>
        <end position="613"/>
    </location>
</feature>
<sequence>MPLPRITYQSLAFVVAAGVCALGARGAVILVEDSSADEVREALDAQGMDWATVLADGLQVVIEGEAPTEVSRLHAMSAAATAVDGARVVDNMSVRPPSDVAPPAFSIEMLRNQDAVSLIGLIPAASDRRALIARAEAFASDDGVTDLLNTADYPVPQHWNAAVTYAFRALQILPRAKISVSEGHVAITAISESAAQQAEYETTLSRQIPNGVSVDIDITAPRPVLTPFTLRFRIDAEGTATMEACSADSTDARATIISAARGAGMTGTVNCTIGLGTPSNQWASMASLGLNAANEIARAGASATLTMTDTDVRLIAGSAMNQSVFDGIVGRVENSLPATFSFTAELPPPPTEAEAGAPPPPQFYVTLNTEGQAILTGRLADDLLNTSAGNFARAYFGASNVIMATRVLPDGLPQGWSTRVLTGIESLSHLNNGSVLITPDTITVRGETGEVNASNTISQFLINKLGQNANFTVDVDYLEALDPIAGLPTPGECVAQLGALNDENKIAFDPGSAQIAGSSLRVIDAMADVLRGCPVDLPIRVAGYTDSQGRAEMNLRLSQDRADAVLAALRMRRVPVSSFTAVGFGAADPIASNDSEEGREANRRIAFSLIEEEGPAVPEAEAEAETEAEVSALEEDAAAGAEAAAEIPAPEDAAEVTEPAATETEPETDTEAETDAPEEPAAPEVNIPEDAAPAPENVPRVVLRPAQN</sequence>
<dbReference type="PANTHER" id="PTHR30329:SF21">
    <property type="entry name" value="LIPOPROTEIN YIAD-RELATED"/>
    <property type="match status" value="1"/>
</dbReference>
<keyword evidence="8" id="KW-1185">Reference proteome</keyword>
<name>F9Y8G4_KETVW</name>
<dbReference type="GO" id="GO:0009279">
    <property type="term" value="C:cell outer membrane"/>
    <property type="evidence" value="ECO:0007669"/>
    <property type="project" value="UniProtKB-SubCell"/>
</dbReference>
<dbReference type="InterPro" id="IPR050330">
    <property type="entry name" value="Bact_OuterMem_StrucFunc"/>
</dbReference>
<dbReference type="PRINTS" id="PR01021">
    <property type="entry name" value="OMPADOMAIN"/>
</dbReference>
<dbReference type="AlphaFoldDB" id="F9Y8G4"/>
<dbReference type="SUPFAM" id="SSF103088">
    <property type="entry name" value="OmpA-like"/>
    <property type="match status" value="1"/>
</dbReference>
<evidence type="ECO:0000256" key="2">
    <source>
        <dbReference type="ARBA" id="ARBA00023136"/>
    </source>
</evidence>
<reference evidence="7 8" key="1">
    <citation type="journal article" date="2011" name="J. Bacteriol.">
        <title>Complete genome sequence of the industrial strain Ketogulonicigenium vulgare WSH-001.</title>
        <authorList>
            <person name="Liu L."/>
            <person name="Li Y."/>
            <person name="Zhang J."/>
            <person name="Zhou Z."/>
            <person name="Liu J."/>
            <person name="Li X."/>
            <person name="Zhou J."/>
            <person name="Du G."/>
            <person name="Wang L."/>
            <person name="Chen J."/>
        </authorList>
    </citation>
    <scope>NUCLEOTIDE SEQUENCE [LARGE SCALE GENOMIC DNA]</scope>
    <source>
        <strain evidence="7 8">WSH-001</strain>
    </source>
</reference>
<dbReference type="Proteomes" id="UP000000692">
    <property type="component" value="Chromosome"/>
</dbReference>
<keyword evidence="3" id="KW-0998">Cell outer membrane</keyword>
<evidence type="ECO:0000313" key="8">
    <source>
        <dbReference type="Proteomes" id="UP000000692"/>
    </source>
</evidence>
<feature type="compositionally biased region" description="Low complexity" evidence="5">
    <location>
        <begin position="638"/>
        <end position="663"/>
    </location>
</feature>
<dbReference type="PANTHER" id="PTHR30329">
    <property type="entry name" value="STATOR ELEMENT OF FLAGELLAR MOTOR COMPLEX"/>
    <property type="match status" value="1"/>
</dbReference>
<dbReference type="RefSeq" id="WP_013383389.1">
    <property type="nucleotide sequence ID" value="NC_017384.1"/>
</dbReference>
<evidence type="ECO:0000256" key="1">
    <source>
        <dbReference type="ARBA" id="ARBA00004442"/>
    </source>
</evidence>
<dbReference type="InterPro" id="IPR006665">
    <property type="entry name" value="OmpA-like"/>
</dbReference>
<evidence type="ECO:0000313" key="7">
    <source>
        <dbReference type="EMBL" id="AEM39973.1"/>
    </source>
</evidence>
<dbReference type="OrthoDB" id="5525824at2"/>
<dbReference type="InterPro" id="IPR036737">
    <property type="entry name" value="OmpA-like_sf"/>
</dbReference>
<organism evidence="7 8">
    <name type="scientific">Ketogulonicigenium vulgare (strain WSH-001)</name>
    <dbReference type="NCBI Taxonomy" id="759362"/>
    <lineage>
        <taxon>Bacteria</taxon>
        <taxon>Pseudomonadati</taxon>
        <taxon>Pseudomonadota</taxon>
        <taxon>Alphaproteobacteria</taxon>
        <taxon>Rhodobacterales</taxon>
        <taxon>Roseobacteraceae</taxon>
        <taxon>Ketogulonicigenium</taxon>
    </lineage>
</organism>
<proteinExistence type="predicted"/>
<dbReference type="KEGG" id="kvl:KVU_0134"/>
<evidence type="ECO:0000256" key="3">
    <source>
        <dbReference type="ARBA" id="ARBA00023237"/>
    </source>
</evidence>
<keyword evidence="2 4" id="KW-0472">Membrane</keyword>
<evidence type="ECO:0000259" key="6">
    <source>
        <dbReference type="PROSITE" id="PS51123"/>
    </source>
</evidence>
<feature type="compositionally biased region" description="Acidic residues" evidence="5">
    <location>
        <begin position="664"/>
        <end position="678"/>
    </location>
</feature>
<dbReference type="PATRIC" id="fig|759362.5.peg.142"/>
<protein>
    <submittedName>
        <fullName evidence="7">OmpA domain protein</fullName>
    </submittedName>
</protein>
<evidence type="ECO:0000256" key="5">
    <source>
        <dbReference type="SAM" id="MobiDB-lite"/>
    </source>
</evidence>
<evidence type="ECO:0000256" key="4">
    <source>
        <dbReference type="PROSITE-ProRule" id="PRU00473"/>
    </source>
</evidence>
<dbReference type="Pfam" id="PF00691">
    <property type="entry name" value="OmpA"/>
    <property type="match status" value="1"/>
</dbReference>
<feature type="compositionally biased region" description="Acidic residues" evidence="5">
    <location>
        <begin position="612"/>
        <end position="637"/>
    </location>
</feature>
<dbReference type="InterPro" id="IPR006664">
    <property type="entry name" value="OMP_bac"/>
</dbReference>
<dbReference type="Gene3D" id="3.40.1520.20">
    <property type="match status" value="2"/>
</dbReference>
<feature type="region of interest" description="Disordered" evidence="5">
    <location>
        <begin position="612"/>
        <end position="708"/>
    </location>
</feature>
<accession>F9Y8G4</accession>
<gene>
    <name evidence="7" type="ordered locus">KVU_0134</name>
</gene>